<proteinExistence type="predicted"/>
<feature type="transmembrane region" description="Helical" evidence="8">
    <location>
        <begin position="181"/>
        <end position="204"/>
    </location>
</feature>
<dbReference type="GO" id="GO:0005886">
    <property type="term" value="C:plasma membrane"/>
    <property type="evidence" value="ECO:0007669"/>
    <property type="project" value="TreeGrafter"/>
</dbReference>
<dbReference type="Proteomes" id="UP000762676">
    <property type="component" value="Unassembled WGS sequence"/>
</dbReference>
<name>A0AAV4JN91_9GAST</name>
<dbReference type="PROSITE" id="PS50262">
    <property type="entry name" value="G_PROTEIN_RECEP_F1_2"/>
    <property type="match status" value="1"/>
</dbReference>
<gene>
    <name evidence="10" type="ORF">ElyMa_006970500</name>
</gene>
<feature type="transmembrane region" description="Helical" evidence="8">
    <location>
        <begin position="44"/>
        <end position="70"/>
    </location>
</feature>
<comment type="caution">
    <text evidence="10">The sequence shown here is derived from an EMBL/GenBank/DDBJ whole genome shotgun (WGS) entry which is preliminary data.</text>
</comment>
<feature type="domain" description="G-protein coupled receptors family 1 profile" evidence="9">
    <location>
        <begin position="23"/>
        <end position="304"/>
    </location>
</feature>
<keyword evidence="7" id="KW-0807">Transducer</keyword>
<dbReference type="SUPFAM" id="SSF81321">
    <property type="entry name" value="Family A G protein-coupled receptor-like"/>
    <property type="match status" value="1"/>
</dbReference>
<dbReference type="Pfam" id="PF00001">
    <property type="entry name" value="7tm_1"/>
    <property type="match status" value="1"/>
</dbReference>
<feature type="transmembrane region" description="Helical" evidence="8">
    <location>
        <begin position="6"/>
        <end position="32"/>
    </location>
</feature>
<dbReference type="PANTHER" id="PTHR24243">
    <property type="entry name" value="G-PROTEIN COUPLED RECEPTOR"/>
    <property type="match status" value="1"/>
</dbReference>
<feature type="transmembrane region" description="Helical" evidence="8">
    <location>
        <begin position="90"/>
        <end position="114"/>
    </location>
</feature>
<keyword evidence="3 8" id="KW-1133">Transmembrane helix</keyword>
<dbReference type="Gene3D" id="1.20.1070.10">
    <property type="entry name" value="Rhodopsin 7-helix transmembrane proteins"/>
    <property type="match status" value="1"/>
</dbReference>
<keyword evidence="4" id="KW-0297">G-protein coupled receptor</keyword>
<sequence>MTRNMITAITSIGLTVAAFGAAGNIVNIIVYIRLGFSESTHVSLTALACSDLIGVITAVCTEIFFLPIFGNIPIIPEAFVFTISSWPHVVFTRVSGFITAFISVERYLCVFLPLKIKSIFTPKRTFIVMVVIFSAVFPPMLVVYFRYPLGMVFIAGQNRSALTILPINDTIVETSFMVFQVYASVVLPIAAFLIVTSCTVLLTLSLRRSKKWRDANRRVADQNENTSGGVKSTENSKENKAIKMVVAIATVFIISAIPSCIHIFVDILVPEFEINGRYSNIFKVTGHAFFVLDLINCSANIIIYYRMSTKFRQAALELLSFKRSIHKG</sequence>
<feature type="transmembrane region" description="Helical" evidence="8">
    <location>
        <begin position="241"/>
        <end position="264"/>
    </location>
</feature>
<dbReference type="PANTHER" id="PTHR24243:SF233">
    <property type="entry name" value="THYROTROPIN-RELEASING HORMONE RECEPTOR"/>
    <property type="match status" value="1"/>
</dbReference>
<feature type="transmembrane region" description="Helical" evidence="8">
    <location>
        <begin position="284"/>
        <end position="305"/>
    </location>
</feature>
<keyword evidence="11" id="KW-1185">Reference proteome</keyword>
<dbReference type="AlphaFoldDB" id="A0AAV4JN91"/>
<evidence type="ECO:0000313" key="11">
    <source>
        <dbReference type="Proteomes" id="UP000762676"/>
    </source>
</evidence>
<feature type="transmembrane region" description="Helical" evidence="8">
    <location>
        <begin position="126"/>
        <end position="147"/>
    </location>
</feature>
<evidence type="ECO:0000256" key="6">
    <source>
        <dbReference type="ARBA" id="ARBA00023170"/>
    </source>
</evidence>
<evidence type="ECO:0000259" key="9">
    <source>
        <dbReference type="PROSITE" id="PS50262"/>
    </source>
</evidence>
<dbReference type="InterPro" id="IPR017452">
    <property type="entry name" value="GPCR_Rhodpsn_7TM"/>
</dbReference>
<reference evidence="10 11" key="1">
    <citation type="journal article" date="2021" name="Elife">
        <title>Chloroplast acquisition without the gene transfer in kleptoplastic sea slugs, Plakobranchus ocellatus.</title>
        <authorList>
            <person name="Maeda T."/>
            <person name="Takahashi S."/>
            <person name="Yoshida T."/>
            <person name="Shimamura S."/>
            <person name="Takaki Y."/>
            <person name="Nagai Y."/>
            <person name="Toyoda A."/>
            <person name="Suzuki Y."/>
            <person name="Arimoto A."/>
            <person name="Ishii H."/>
            <person name="Satoh N."/>
            <person name="Nishiyama T."/>
            <person name="Hasebe M."/>
            <person name="Maruyama T."/>
            <person name="Minagawa J."/>
            <person name="Obokata J."/>
            <person name="Shigenobu S."/>
        </authorList>
    </citation>
    <scope>NUCLEOTIDE SEQUENCE [LARGE SCALE GENOMIC DNA]</scope>
</reference>
<evidence type="ECO:0000256" key="4">
    <source>
        <dbReference type="ARBA" id="ARBA00023040"/>
    </source>
</evidence>
<organism evidence="10 11">
    <name type="scientific">Elysia marginata</name>
    <dbReference type="NCBI Taxonomy" id="1093978"/>
    <lineage>
        <taxon>Eukaryota</taxon>
        <taxon>Metazoa</taxon>
        <taxon>Spiralia</taxon>
        <taxon>Lophotrochozoa</taxon>
        <taxon>Mollusca</taxon>
        <taxon>Gastropoda</taxon>
        <taxon>Heterobranchia</taxon>
        <taxon>Euthyneura</taxon>
        <taxon>Panpulmonata</taxon>
        <taxon>Sacoglossa</taxon>
        <taxon>Placobranchoidea</taxon>
        <taxon>Plakobranchidae</taxon>
        <taxon>Elysia</taxon>
    </lineage>
</organism>
<evidence type="ECO:0000256" key="5">
    <source>
        <dbReference type="ARBA" id="ARBA00023136"/>
    </source>
</evidence>
<dbReference type="PRINTS" id="PR00237">
    <property type="entry name" value="GPCRRHODOPSN"/>
</dbReference>
<evidence type="ECO:0000256" key="2">
    <source>
        <dbReference type="ARBA" id="ARBA00022692"/>
    </source>
</evidence>
<evidence type="ECO:0000256" key="3">
    <source>
        <dbReference type="ARBA" id="ARBA00022989"/>
    </source>
</evidence>
<accession>A0AAV4JN91</accession>
<evidence type="ECO:0000256" key="1">
    <source>
        <dbReference type="ARBA" id="ARBA00004141"/>
    </source>
</evidence>
<evidence type="ECO:0000256" key="8">
    <source>
        <dbReference type="SAM" id="Phobius"/>
    </source>
</evidence>
<keyword evidence="6 10" id="KW-0675">Receptor</keyword>
<dbReference type="GO" id="GO:0004930">
    <property type="term" value="F:G protein-coupled receptor activity"/>
    <property type="evidence" value="ECO:0007669"/>
    <property type="project" value="UniProtKB-KW"/>
</dbReference>
<evidence type="ECO:0000313" key="10">
    <source>
        <dbReference type="EMBL" id="GFS23168.1"/>
    </source>
</evidence>
<protein>
    <submittedName>
        <fullName evidence="10">Chemosensory receptor A</fullName>
    </submittedName>
</protein>
<dbReference type="EMBL" id="BMAT01013925">
    <property type="protein sequence ID" value="GFS23168.1"/>
    <property type="molecule type" value="Genomic_DNA"/>
</dbReference>
<comment type="subcellular location">
    <subcellularLocation>
        <location evidence="1">Membrane</location>
        <topology evidence="1">Multi-pass membrane protein</topology>
    </subcellularLocation>
</comment>
<evidence type="ECO:0000256" key="7">
    <source>
        <dbReference type="ARBA" id="ARBA00023224"/>
    </source>
</evidence>
<keyword evidence="2 8" id="KW-0812">Transmembrane</keyword>
<dbReference type="InterPro" id="IPR000276">
    <property type="entry name" value="GPCR_Rhodpsn"/>
</dbReference>
<keyword evidence="5 8" id="KW-0472">Membrane</keyword>